<dbReference type="Pfam" id="PF04830">
    <property type="entry name" value="DUF637"/>
    <property type="match status" value="1"/>
</dbReference>
<organism evidence="4 5">
    <name type="scientific">Pseudomonas palleroniana</name>
    <dbReference type="NCBI Taxonomy" id="191390"/>
    <lineage>
        <taxon>Bacteria</taxon>
        <taxon>Pseudomonadati</taxon>
        <taxon>Pseudomonadota</taxon>
        <taxon>Gammaproteobacteria</taxon>
        <taxon>Pseudomonadales</taxon>
        <taxon>Pseudomonadaceae</taxon>
        <taxon>Pseudomonas</taxon>
    </lineage>
</organism>
<evidence type="ECO:0000259" key="2">
    <source>
        <dbReference type="Pfam" id="PF04830"/>
    </source>
</evidence>
<comment type="caution">
    <text evidence="4">The sequence shown here is derived from an EMBL/GenBank/DDBJ whole genome shotgun (WGS) entry which is preliminary data.</text>
</comment>
<dbReference type="Proteomes" id="UP000423257">
    <property type="component" value="Unassembled WGS sequence"/>
</dbReference>
<feature type="domain" description="Bacterial EndoU nuclease" evidence="3">
    <location>
        <begin position="2399"/>
        <end position="2481"/>
    </location>
</feature>
<protein>
    <submittedName>
        <fullName evidence="4">Filamentous hemagglutinin</fullName>
    </submittedName>
</protein>
<reference evidence="4 5" key="1">
    <citation type="submission" date="2019-09" db="EMBL/GenBank/DDBJ databases">
        <title>Draft genome sequences of 48 bacterial type strains from the CCUG.</title>
        <authorList>
            <person name="Tunovic T."/>
            <person name="Pineiro-Iglesias B."/>
            <person name="Unosson C."/>
            <person name="Inganas E."/>
            <person name="Ohlen M."/>
            <person name="Cardew S."/>
            <person name="Jensie-Markopoulos S."/>
            <person name="Salva-Serra F."/>
            <person name="Jaen-Luchoro D."/>
            <person name="Karlsson R."/>
            <person name="Svensson-Stadler L."/>
            <person name="Chun J."/>
            <person name="Moore E."/>
        </authorList>
    </citation>
    <scope>NUCLEOTIDE SEQUENCE [LARGE SCALE GENOMIC DNA]</scope>
    <source>
        <strain evidence="4 5">CCUG 51524</strain>
    </source>
</reference>
<evidence type="ECO:0000256" key="1">
    <source>
        <dbReference type="SAM" id="MobiDB-lite"/>
    </source>
</evidence>
<dbReference type="InterPro" id="IPR025157">
    <property type="entry name" value="Hemagglutinin_rpt"/>
</dbReference>
<dbReference type="InterPro" id="IPR029501">
    <property type="entry name" value="EndoU_bac"/>
</dbReference>
<dbReference type="Pfam" id="PF13332">
    <property type="entry name" value="Fil_haemagg_2"/>
    <property type="match status" value="2"/>
</dbReference>
<proteinExistence type="predicted"/>
<dbReference type="Pfam" id="PF14436">
    <property type="entry name" value="EndoU_bacteria"/>
    <property type="match status" value="1"/>
</dbReference>
<evidence type="ECO:0000259" key="3">
    <source>
        <dbReference type="Pfam" id="PF14436"/>
    </source>
</evidence>
<feature type="compositionally biased region" description="Polar residues" evidence="1">
    <location>
        <begin position="1107"/>
        <end position="1125"/>
    </location>
</feature>
<gene>
    <name evidence="4" type="ORF">F7R03_06235</name>
</gene>
<dbReference type="InterPro" id="IPR006915">
    <property type="entry name" value="DUF637_hemagglutn_put"/>
</dbReference>
<evidence type="ECO:0000313" key="4">
    <source>
        <dbReference type="EMBL" id="KAB0569270.1"/>
    </source>
</evidence>
<accession>A0A6H9S881</accession>
<dbReference type="EMBL" id="VZPQ01000002">
    <property type="protein sequence ID" value="KAB0569270.1"/>
    <property type="molecule type" value="Genomic_DNA"/>
</dbReference>
<sequence length="2492" mass="254724">MISSQVLTVNATHLLNQSGLVSGWQGLNVYGGRLDNRNNGTLSSRSGAVDVGLSGELLNGGAGALVSQGQLSVRAASLDNSGGILSSGAGQSLVISAGLNNANGGLIDSGADLDLQAATLDNQAGTVNAQQALTLTGTDLHNQGGTLASNGRLTLNLLSILDNTNGKLASAGPLLLQRAVQVNNQGGQIASQGLLTLLTGGLDNRQHGTIAGKDRVAITSTGVLQNDADGLIYSQGADLQVKAVSLSNRAGVVQGQSGLSLDVSGELDNQDGKLLAQSGDVIAKANTLNNQGGTLASLKGLLDANVADRLLNGYSQVGKAGVIQGQRLNLIAGGVDNQHGRIAAQNGDAVVNANYFANAYGGLYAKDLLRVGGAGLDNSFGQMAANRVELGLSGQLSNHSGIIESDTLLNVQAGSLDNQGGQLRAMGSGGKTDFQVGGVFDNRNGRLETRTSDLTLNAASFQNQGGSLLHSGTGTFDIATANLTNAGGTVVTQGGLTLAADTWTNSSVIQAGRLTVNVNTLNQAAGGQLLASDSFVGSGGNWNNDGLIASDGTAQLTLAGSYGGNGRYSSVGNLGLSAGQVNLSTAASIAGGQDSTINVGGQLTNAGRLTSANTMTVTAADVSNTGTLATGANLTLSSNTLLNSNGLITSGGDMQLLATRFTNTYADVYGLGNVLIAKDASQTKADLLDNRSGTVESAKNLTVSAMTVNNVRDVLEYSGHEKSSVKITELDCNLIPGAGCDFRSKGRRNGLWQIDEIDRLNVTRSSVASALSSGADMQIDAQTLNNLSSTIAATGNLTANATTINNQGVQAQEIKTTRTYWNFVTQIFQALPAAANFNAKNSPAPSATVEADLSYFLSLMGGGKLSEKTTTLNSDGQSYDAVIQAGGNVALNAAQNINNSVVRPYYAYVAAGRTKTDTGAGSGYSTAISINSQLPPNLAQQQVNPLALPGFSLPTGQNGLFRLSGQGASSGQAAQANAGPQSWTLGAASVGLAQRQQTLPETQGRTIQLEEVTQLSANSRQVSVTAREASGINARASAVNIAGIGNADAVTLQPGRTSGGDITQVDGINTQNPVEGSRPTVDVSRPNVDLSGLTPAERDARIVLTTPDGTSSGGTRPDQNVPSLSTADRATSVVAVAPSSTRPDLDLPGLIPQAPVAQVSVVAPQPSVVVPVAPLPRETPSVTPPVDQPGASVSSRPAVVAVVPSAAEPTPVASQTVNRVQGLPDKSAVSQPHKYLVETNPVLTGMKQFMSSDYLLSGLGYNPDESAKRLGDGFYEQRLVQQAVVARTGQRFLDGQTSDEKLFKYLMDNAIASKQTLNLAVGVSLSSEQVAALTHDIVWLEKSVVNGEEVLVPVLYLANANNRLGPNGALIAGNDVSLIAGQNLNNVGTLRAGNNLSAKAGNDLVNSGLIEAGNRLDLLAGNNIVNKAGGIISGRDVTMTAVNGDVINERTVTGHDSSDGVISEHSDFLDSAARIEAANDMSIRAGRDFSNQGSVLQSGRDTTIQAGRDLSFGSVEQANSNANLSARNNSRSVTQNGSSVTAGRDLSAIAGRDLTAIASQMDAKRDVAMSAVGDLTMASAADEQHSALNLKKVKAQEDHVSQVGTSVKAGGDVSLSAGKDLAMIASRVSAGDEAYLVAGGKLGLLAAEDSDYSLYDMKKKGSFGSKKTQRDEVTQVTNIGSEITSGGDLTLKSGSDQVYQAAKLDSGEDIAIVSGGAVTFEGVKDLKQESHAKSKSSLAWNSMSGKGNTDETVRQTQMVAKGDIIIKAVDGLHIDVKQVNQQTVSQAIDAMVKADPQMAWLKDAEKRGDVDWKLIKETHDSYKYSNSSLGQGAMLAIIIIVTVLTAGAASAGVGSLAGATAGSGSAMAAGTAATAATSTSAAVAATSAGLGNIIATGALTSLAGTGAVSVINNKGNLGAAFKDTFSSDSLKNALISGLAAGFTTGVIDPNLGGTTKPFNNLTKGFDLSTLEGIGGFAVHAGAQGVATGAIQTAIGGGSLGKNVTGGLVSQAGNVAAATAFNFVGSYAQEHWQAAKNAGDTNGMAMWAEGGVARVSMHALFGGAVSSATGGDFKTGAIAAGASQAMAQVLNDTFDKQPELRQGVAQIVGLTAAGLAGGDVNKASWVSQMADQYNRQLHQKETIALESLQKDNPDNAYKLKAAACALVHCSASVPVDDPNYKVIRELELDGGSFKDAQKQLMATGAFDEYGRWDKANDNLLKNDEALKRSGNAGRAVLGAIGAAAGFGGAILSTPACVTVVGCAAPALSGLGGALSFHDGMQATGELLTPYQYTQGQKVLDSFSSDTYPGDVNPMRDYGTAAARAAMEIALFKGTAKLASGEGVSVLLPGKKPVVSANGGDALPAQEIAGAKGLGKDYVDILSPEAKQHILYGDKPGSGGHMWPGQEGKTVFPESWSGDKIIDAVGDITTSPSTKWYAQTGTGGAYTAKGDAAKWVAYETRDGVRMRVVYQPATGKVVTAFPDDAPIPPYKPIK</sequence>
<feature type="region of interest" description="Disordered" evidence="1">
    <location>
        <begin position="1057"/>
        <end position="1125"/>
    </location>
</feature>
<dbReference type="InterPro" id="IPR008619">
    <property type="entry name" value="Filamentous_hemagglutn_rpt"/>
</dbReference>
<dbReference type="Pfam" id="PF05594">
    <property type="entry name" value="Fil_haemagg"/>
    <property type="match status" value="10"/>
</dbReference>
<feature type="domain" description="DUF637" evidence="2">
    <location>
        <begin position="1895"/>
        <end position="2079"/>
    </location>
</feature>
<name>A0A6H9S881_9PSED</name>
<dbReference type="InterPro" id="IPR010069">
    <property type="entry name" value="CdiA_FHA1_rpt"/>
</dbReference>
<dbReference type="NCBIfam" id="TIGR01731">
    <property type="entry name" value="fil_hemag_20aa"/>
    <property type="match status" value="16"/>
</dbReference>
<dbReference type="GO" id="GO:0004519">
    <property type="term" value="F:endonuclease activity"/>
    <property type="evidence" value="ECO:0007669"/>
    <property type="project" value="InterPro"/>
</dbReference>
<evidence type="ECO:0000313" key="5">
    <source>
        <dbReference type="Proteomes" id="UP000423257"/>
    </source>
</evidence>